<organism evidence="2 3">
    <name type="scientific">Xenorhabdus mauleonii</name>
    <dbReference type="NCBI Taxonomy" id="351675"/>
    <lineage>
        <taxon>Bacteria</taxon>
        <taxon>Pseudomonadati</taxon>
        <taxon>Pseudomonadota</taxon>
        <taxon>Gammaproteobacteria</taxon>
        <taxon>Enterobacterales</taxon>
        <taxon>Morganellaceae</taxon>
        <taxon>Xenorhabdus</taxon>
    </lineage>
</organism>
<reference evidence="2" key="2">
    <citation type="submission" date="2016-10" db="EMBL/GenBank/DDBJ databases">
        <authorList>
            <person name="de Groot N.N."/>
        </authorList>
    </citation>
    <scope>NUCLEOTIDE SEQUENCE [LARGE SCALE GENOMIC DNA]</scope>
    <source>
        <strain evidence="2">DSM 17908</strain>
    </source>
</reference>
<evidence type="ECO:0000313" key="2">
    <source>
        <dbReference type="EMBL" id="SFI89098.1"/>
    </source>
</evidence>
<name>A0A1I3LWG0_9GAMM</name>
<keyword evidence="4" id="KW-1185">Reference proteome</keyword>
<gene>
    <name evidence="2" type="ORF">SAMN05421680_10489</name>
    <name evidence="1" type="ORF">Xmau_00972</name>
</gene>
<evidence type="ECO:0000313" key="4">
    <source>
        <dbReference type="Proteomes" id="UP000224607"/>
    </source>
</evidence>
<dbReference type="Gene3D" id="3.40.50.880">
    <property type="match status" value="1"/>
</dbReference>
<dbReference type="EMBL" id="NITY01000002">
    <property type="protein sequence ID" value="PHM45322.1"/>
    <property type="molecule type" value="Genomic_DNA"/>
</dbReference>
<accession>A0A1I3LWG0</accession>
<dbReference type="PANTHER" id="PTHR43130:SF15">
    <property type="entry name" value="THIJ_PFPI FAMILY PROTEIN (AFU_ORTHOLOGUE AFUA_5G14240)"/>
    <property type="match status" value="1"/>
</dbReference>
<dbReference type="Proteomes" id="UP000224607">
    <property type="component" value="Unassembled WGS sequence"/>
</dbReference>
<dbReference type="STRING" id="351675.SAMN05421680_10489"/>
<evidence type="ECO:0008006" key="5">
    <source>
        <dbReference type="Google" id="ProtNLM"/>
    </source>
</evidence>
<dbReference type="SUPFAM" id="SSF52317">
    <property type="entry name" value="Class I glutamine amidotransferase-like"/>
    <property type="match status" value="1"/>
</dbReference>
<sequence>MDWVKEARWVEDGKYFTSSGVSAGTDMSLAMIAKIYGIDAAVSFADMAEYEWNNDPHHDIFAKKYGLID</sequence>
<dbReference type="PANTHER" id="PTHR43130">
    <property type="entry name" value="ARAC-FAMILY TRANSCRIPTIONAL REGULATOR"/>
    <property type="match status" value="1"/>
</dbReference>
<dbReference type="AlphaFoldDB" id="A0A1I3LWG0"/>
<evidence type="ECO:0000313" key="3">
    <source>
        <dbReference type="Proteomes" id="UP000198919"/>
    </source>
</evidence>
<protein>
    <recommendedName>
        <fullName evidence="5">DJ-1/PfpI family protein</fullName>
    </recommendedName>
</protein>
<dbReference type="InterPro" id="IPR052158">
    <property type="entry name" value="INH-QAR"/>
</dbReference>
<evidence type="ECO:0000313" key="1">
    <source>
        <dbReference type="EMBL" id="PHM45322.1"/>
    </source>
</evidence>
<dbReference type="Proteomes" id="UP000198919">
    <property type="component" value="Unassembled WGS sequence"/>
</dbReference>
<reference evidence="3" key="1">
    <citation type="submission" date="2016-10" db="EMBL/GenBank/DDBJ databases">
        <authorList>
            <person name="Varghese N."/>
            <person name="Submissions S."/>
        </authorList>
    </citation>
    <scope>NUCLEOTIDE SEQUENCE [LARGE SCALE GENOMIC DNA]</scope>
    <source>
        <strain evidence="3">DSM 17908</strain>
    </source>
</reference>
<proteinExistence type="predicted"/>
<dbReference type="EMBL" id="FORG01000004">
    <property type="protein sequence ID" value="SFI89098.1"/>
    <property type="molecule type" value="Genomic_DNA"/>
</dbReference>
<dbReference type="InterPro" id="IPR029062">
    <property type="entry name" value="Class_I_gatase-like"/>
</dbReference>
<reference evidence="1 4" key="3">
    <citation type="journal article" date="2017" name="Nat. Microbiol.">
        <title>Natural product diversity associated with the nematode symbionts Photorhabdus and Xenorhabdus.</title>
        <authorList>
            <person name="Tobias N.J."/>
            <person name="Wolff H."/>
            <person name="Djahanschiri B."/>
            <person name="Grundmann F."/>
            <person name="Kronenwerth M."/>
            <person name="Shi Y.M."/>
            <person name="Simonyi S."/>
            <person name="Grun P."/>
            <person name="Shapiro-Ilan D."/>
            <person name="Pidot S.J."/>
            <person name="Stinear T.P."/>
            <person name="Ebersberger I."/>
            <person name="Bode H.B."/>
        </authorList>
    </citation>
    <scope>NUCLEOTIDE SEQUENCE [LARGE SCALE GENOMIC DNA]</scope>
    <source>
        <strain evidence="1 4">DSM 17908</strain>
    </source>
</reference>